<evidence type="ECO:0000313" key="3">
    <source>
        <dbReference type="Proteomes" id="UP000605846"/>
    </source>
</evidence>
<accession>A0A8H7ET64</accession>
<reference evidence="2" key="1">
    <citation type="submission" date="2020-01" db="EMBL/GenBank/DDBJ databases">
        <title>Genome Sequencing of Three Apophysomyces-Like Fungal Strains Confirms a Novel Fungal Genus in the Mucoromycota with divergent Burkholderia-like Endosymbiotic Bacteria.</title>
        <authorList>
            <person name="Stajich J.E."/>
            <person name="Macias A.M."/>
            <person name="Carter-House D."/>
            <person name="Lovett B."/>
            <person name="Kasson L.R."/>
            <person name="Berry K."/>
            <person name="Grigoriev I."/>
            <person name="Chang Y."/>
            <person name="Spatafora J."/>
            <person name="Kasson M.T."/>
        </authorList>
    </citation>
    <scope>NUCLEOTIDE SEQUENCE</scope>
    <source>
        <strain evidence="2">NRRL A-21654</strain>
    </source>
</reference>
<dbReference type="GO" id="GO:0005524">
    <property type="term" value="F:ATP binding"/>
    <property type="evidence" value="ECO:0007669"/>
    <property type="project" value="InterPro"/>
</dbReference>
<dbReference type="InterPro" id="IPR011009">
    <property type="entry name" value="Kinase-like_dom_sf"/>
</dbReference>
<dbReference type="SUPFAM" id="SSF56112">
    <property type="entry name" value="Protein kinase-like (PK-like)"/>
    <property type="match status" value="1"/>
</dbReference>
<organism evidence="2 3">
    <name type="scientific">Apophysomyces ossiformis</name>
    <dbReference type="NCBI Taxonomy" id="679940"/>
    <lineage>
        <taxon>Eukaryota</taxon>
        <taxon>Fungi</taxon>
        <taxon>Fungi incertae sedis</taxon>
        <taxon>Mucoromycota</taxon>
        <taxon>Mucoromycotina</taxon>
        <taxon>Mucoromycetes</taxon>
        <taxon>Mucorales</taxon>
        <taxon>Mucorineae</taxon>
        <taxon>Mucoraceae</taxon>
        <taxon>Apophysomyces</taxon>
    </lineage>
</organism>
<dbReference type="OrthoDB" id="10261027at2759"/>
<comment type="caution">
    <text evidence="2">The sequence shown here is derived from an EMBL/GenBank/DDBJ whole genome shotgun (WGS) entry which is preliminary data.</text>
</comment>
<dbReference type="SMART" id="SM00220">
    <property type="entry name" value="S_TKc"/>
    <property type="match status" value="1"/>
</dbReference>
<dbReference type="InterPro" id="IPR000719">
    <property type="entry name" value="Prot_kinase_dom"/>
</dbReference>
<dbReference type="PANTHER" id="PTHR26392:SF92">
    <property type="entry name" value="PROTEIN KINASE DOMAIN-CONTAINING PROTEIN"/>
    <property type="match status" value="1"/>
</dbReference>
<dbReference type="AlphaFoldDB" id="A0A8H7ET64"/>
<evidence type="ECO:0000259" key="1">
    <source>
        <dbReference type="PROSITE" id="PS50011"/>
    </source>
</evidence>
<dbReference type="InterPro" id="IPR001245">
    <property type="entry name" value="Ser-Thr/Tyr_kinase_cat_dom"/>
</dbReference>
<proteinExistence type="predicted"/>
<feature type="domain" description="Protein kinase" evidence="1">
    <location>
        <begin position="227"/>
        <end position="484"/>
    </location>
</feature>
<keyword evidence="3" id="KW-1185">Reference proteome</keyword>
<dbReference type="GO" id="GO:0004672">
    <property type="term" value="F:protein kinase activity"/>
    <property type="evidence" value="ECO:0007669"/>
    <property type="project" value="InterPro"/>
</dbReference>
<dbReference type="PROSITE" id="PS50011">
    <property type="entry name" value="PROTEIN_KINASE_DOM"/>
    <property type="match status" value="1"/>
</dbReference>
<dbReference type="Gene3D" id="1.10.510.10">
    <property type="entry name" value="Transferase(Phosphotransferase) domain 1"/>
    <property type="match status" value="1"/>
</dbReference>
<protein>
    <recommendedName>
        <fullName evidence="1">Protein kinase domain-containing protein</fullName>
    </recommendedName>
</protein>
<sequence>MNRGPIVLTIDEAEWLLDQIPPPDADEDPMTTNMRIKLQTLLSELRKGAEAFYRQYALPLIANHPDQFDLDGFHSISNADQTEHFSSFDDAYDHFEQDANAQYELHPRFGRYATDQWYQKWNVVFSLEHMWNWLPSDTDISESDDIGDSTNMTPTLRVADLERRFTTTNIKPWLDHITLRHRIHSDHRLLLEKVCSYLVKWHQKNRPLALVGACRLNPLPLFPPAWFVDKQQQNHGAYEGITPSYIARFVPPYRLTRTAVPERWDEVFLKGLTVQYDIDPGMIAMGTSTIPIYGLTMHYDEKRGYSQIMMVMKKATYGNLETRLEEETPTNYSKLRTLALSITKSLKDLHWEYIHGNVHPRNILLNYADYVGELVDITFMQRNQTSTHWPHHCAGGRWPYVAPETVAGQTLTTAADIYALGIILWQLVSRVTFPDDTLVDPFVYRVEPIPGVMTEWEDLYTDCLNTDPTRRPNAYTVYRRLENLPADIPLNIATCEYIQQRRAEIQTFLAEHRQQPNESMLARVGDQILTASVTRLVNRGLEKYPRLVQRFAF</sequence>
<dbReference type="Proteomes" id="UP000605846">
    <property type="component" value="Unassembled WGS sequence"/>
</dbReference>
<evidence type="ECO:0000313" key="2">
    <source>
        <dbReference type="EMBL" id="KAF7730410.1"/>
    </source>
</evidence>
<gene>
    <name evidence="2" type="ORF">EC973_002216</name>
</gene>
<dbReference type="Pfam" id="PF07714">
    <property type="entry name" value="PK_Tyr_Ser-Thr"/>
    <property type="match status" value="1"/>
</dbReference>
<dbReference type="PANTHER" id="PTHR26392">
    <property type="entry name" value="MITOGEN-ACTIVATED PROTEIN KINASE KINASE KINASE 7-RELATED"/>
    <property type="match status" value="1"/>
</dbReference>
<dbReference type="EMBL" id="JABAYA010000016">
    <property type="protein sequence ID" value="KAF7730410.1"/>
    <property type="molecule type" value="Genomic_DNA"/>
</dbReference>
<name>A0A8H7ET64_9FUNG</name>